<feature type="non-terminal residue" evidence="6">
    <location>
        <position position="135"/>
    </location>
</feature>
<dbReference type="SUPFAM" id="SSF46785">
    <property type="entry name" value="Winged helix' DNA-binding domain"/>
    <property type="match status" value="1"/>
</dbReference>
<organism evidence="6">
    <name type="scientific">marine metagenome</name>
    <dbReference type="NCBI Taxonomy" id="408172"/>
    <lineage>
        <taxon>unclassified sequences</taxon>
        <taxon>metagenomes</taxon>
        <taxon>ecological metagenomes</taxon>
    </lineage>
</organism>
<dbReference type="InterPro" id="IPR036388">
    <property type="entry name" value="WH-like_DNA-bd_sf"/>
</dbReference>
<dbReference type="InterPro" id="IPR036390">
    <property type="entry name" value="WH_DNA-bd_sf"/>
</dbReference>
<name>A0A382SCC0_9ZZZZ</name>
<dbReference type="AlphaFoldDB" id="A0A382SCC0"/>
<reference evidence="6" key="1">
    <citation type="submission" date="2018-05" db="EMBL/GenBank/DDBJ databases">
        <authorList>
            <person name="Lanie J.A."/>
            <person name="Ng W.-L."/>
            <person name="Kazmierczak K.M."/>
            <person name="Andrzejewski T.M."/>
            <person name="Davidsen T.M."/>
            <person name="Wayne K.J."/>
            <person name="Tettelin H."/>
            <person name="Glass J.I."/>
            <person name="Rusch D."/>
            <person name="Podicherti R."/>
            <person name="Tsui H.-C.T."/>
            <person name="Winkler M.E."/>
        </authorList>
    </citation>
    <scope>NUCLEOTIDE SEQUENCE</scope>
</reference>
<evidence type="ECO:0000256" key="1">
    <source>
        <dbReference type="ARBA" id="ARBA00022491"/>
    </source>
</evidence>
<evidence type="ECO:0000256" key="4">
    <source>
        <dbReference type="ARBA" id="ARBA00023163"/>
    </source>
</evidence>
<evidence type="ECO:0000256" key="2">
    <source>
        <dbReference type="ARBA" id="ARBA00023015"/>
    </source>
</evidence>
<evidence type="ECO:0000313" key="6">
    <source>
        <dbReference type="EMBL" id="SVD07600.1"/>
    </source>
</evidence>
<dbReference type="Pfam" id="PF03444">
    <property type="entry name" value="WHD_HrcA"/>
    <property type="match status" value="1"/>
</dbReference>
<dbReference type="Gene3D" id="1.10.10.10">
    <property type="entry name" value="Winged helix-like DNA-binding domain superfamily/Winged helix DNA-binding domain"/>
    <property type="match status" value="1"/>
</dbReference>
<accession>A0A382SCC0</accession>
<dbReference type="GO" id="GO:0003677">
    <property type="term" value="F:DNA binding"/>
    <property type="evidence" value="ECO:0007669"/>
    <property type="project" value="InterPro"/>
</dbReference>
<dbReference type="InterPro" id="IPR005104">
    <property type="entry name" value="WHTH_HrcA_DNA-bd"/>
</dbReference>
<sequence length="135" mass="14734">MQDFLSVDRENVRGVPNERAQRLLRVLVDRYIREGQPVGSRTLSCSAALDVSPATARNIMADLEDMGFLASPHTSAGRIPTIKGYRFFVDTLIKLQPPKGVELQQFQVALDKVAADPQALALSASNLLSAVTRLA</sequence>
<feature type="domain" description="Winged helix-turn-helix transcription repressor HrcA DNA-binding" evidence="5">
    <location>
        <begin position="21"/>
        <end position="87"/>
    </location>
</feature>
<proteinExistence type="predicted"/>
<keyword evidence="3" id="KW-0346">Stress response</keyword>
<evidence type="ECO:0000256" key="3">
    <source>
        <dbReference type="ARBA" id="ARBA00023016"/>
    </source>
</evidence>
<dbReference type="PANTHER" id="PTHR34824">
    <property type="entry name" value="HEAT-INDUCIBLE TRANSCRIPTION REPRESSOR HRCA"/>
    <property type="match status" value="1"/>
</dbReference>
<dbReference type="GO" id="GO:0045892">
    <property type="term" value="P:negative regulation of DNA-templated transcription"/>
    <property type="evidence" value="ECO:0007669"/>
    <property type="project" value="TreeGrafter"/>
</dbReference>
<dbReference type="InterPro" id="IPR002571">
    <property type="entry name" value="HrcA"/>
</dbReference>
<keyword evidence="2" id="KW-0805">Transcription regulation</keyword>
<gene>
    <name evidence="6" type="ORF">METZ01_LOCUS360454</name>
</gene>
<keyword evidence="1" id="KW-0678">Repressor</keyword>
<evidence type="ECO:0000259" key="5">
    <source>
        <dbReference type="Pfam" id="PF03444"/>
    </source>
</evidence>
<dbReference type="EMBL" id="UINC01128072">
    <property type="protein sequence ID" value="SVD07600.1"/>
    <property type="molecule type" value="Genomic_DNA"/>
</dbReference>
<keyword evidence="4" id="KW-0804">Transcription</keyword>
<dbReference type="PANTHER" id="PTHR34824:SF1">
    <property type="entry name" value="HEAT-INDUCIBLE TRANSCRIPTION REPRESSOR HRCA"/>
    <property type="match status" value="1"/>
</dbReference>
<protein>
    <recommendedName>
        <fullName evidence="5">Winged helix-turn-helix transcription repressor HrcA DNA-binding domain-containing protein</fullName>
    </recommendedName>
</protein>